<evidence type="ECO:0000313" key="3">
    <source>
        <dbReference type="WBParaSite" id="MCU_000164-RA"/>
    </source>
</evidence>
<proteinExistence type="predicted"/>
<sequence length="210" mass="24451">MLKPIILQTALCLVLAHALSDEERSDIQEFGRKLREEVNPEAGNMQLISYSLEMEKLAEDWVRSCTTENREAWCDLKDMDVGMIYFVGYRFPYKFRRYLPFVSKQKEQYDYESGTCKTHCSRYLQFIWANTTAVGCTTHYEQPADPSTAKFNHIAVCFFNQKYRKNQKPYEAGQSCSGCQTGSKCIQKQCEHETTQDENYPTTDIYTDLP</sequence>
<feature type="domain" description="SCP" evidence="2">
    <location>
        <begin position="22"/>
        <end position="166"/>
    </location>
</feature>
<feature type="signal peptide" evidence="1">
    <location>
        <begin position="1"/>
        <end position="18"/>
    </location>
</feature>
<dbReference type="Gene3D" id="3.40.33.10">
    <property type="entry name" value="CAP"/>
    <property type="match status" value="1"/>
</dbReference>
<dbReference type="SMART" id="SM00198">
    <property type="entry name" value="SCP"/>
    <property type="match status" value="1"/>
</dbReference>
<accession>A0A5K3EFM8</accession>
<dbReference type="WBParaSite" id="MCU_000164-RA">
    <property type="protein sequence ID" value="MCU_000164-RA"/>
    <property type="gene ID" value="MCU_000164"/>
</dbReference>
<dbReference type="Pfam" id="PF00188">
    <property type="entry name" value="CAP"/>
    <property type="match status" value="1"/>
</dbReference>
<name>A0A5K3EFM8_MESCO</name>
<dbReference type="InterPro" id="IPR035940">
    <property type="entry name" value="CAP_sf"/>
</dbReference>
<organism evidence="3">
    <name type="scientific">Mesocestoides corti</name>
    <name type="common">Flatworm</name>
    <dbReference type="NCBI Taxonomy" id="53468"/>
    <lineage>
        <taxon>Eukaryota</taxon>
        <taxon>Metazoa</taxon>
        <taxon>Spiralia</taxon>
        <taxon>Lophotrochozoa</taxon>
        <taxon>Platyhelminthes</taxon>
        <taxon>Cestoda</taxon>
        <taxon>Eucestoda</taxon>
        <taxon>Cyclophyllidea</taxon>
        <taxon>Mesocestoididae</taxon>
        <taxon>Mesocestoides</taxon>
    </lineage>
</organism>
<protein>
    <submittedName>
        <fullName evidence="3">SCP domain-containing protein</fullName>
    </submittedName>
</protein>
<dbReference type="AlphaFoldDB" id="A0A5K3EFM8"/>
<reference evidence="3" key="1">
    <citation type="submission" date="2019-11" db="UniProtKB">
        <authorList>
            <consortium name="WormBaseParasite"/>
        </authorList>
    </citation>
    <scope>IDENTIFICATION</scope>
</reference>
<dbReference type="SUPFAM" id="SSF55797">
    <property type="entry name" value="PR-1-like"/>
    <property type="match status" value="1"/>
</dbReference>
<keyword evidence="1" id="KW-0732">Signal</keyword>
<feature type="chain" id="PRO_5024371505" evidence="1">
    <location>
        <begin position="19"/>
        <end position="210"/>
    </location>
</feature>
<evidence type="ECO:0000256" key="1">
    <source>
        <dbReference type="SAM" id="SignalP"/>
    </source>
</evidence>
<dbReference type="InterPro" id="IPR014044">
    <property type="entry name" value="CAP_dom"/>
</dbReference>
<evidence type="ECO:0000259" key="2">
    <source>
        <dbReference type="SMART" id="SM00198"/>
    </source>
</evidence>